<sequence length="73" mass="8067">MQGHVEALGGASTTLGPRRSRSVVDICSCNKQKKHRAPAPNMIFEGQPLWETSRWVADGFSPTLDDDDKLKNN</sequence>
<dbReference type="AlphaFoldDB" id="A0AAV4U024"/>
<keyword evidence="3" id="KW-1185">Reference proteome</keyword>
<evidence type="ECO:0000256" key="1">
    <source>
        <dbReference type="SAM" id="MobiDB-lite"/>
    </source>
</evidence>
<feature type="region of interest" description="Disordered" evidence="1">
    <location>
        <begin position="1"/>
        <end position="21"/>
    </location>
</feature>
<accession>A0AAV4U024</accession>
<dbReference type="EMBL" id="BPLR01012070">
    <property type="protein sequence ID" value="GIY51110.1"/>
    <property type="molecule type" value="Genomic_DNA"/>
</dbReference>
<dbReference type="Proteomes" id="UP001054945">
    <property type="component" value="Unassembled WGS sequence"/>
</dbReference>
<reference evidence="2 3" key="1">
    <citation type="submission" date="2021-06" db="EMBL/GenBank/DDBJ databases">
        <title>Caerostris extrusa draft genome.</title>
        <authorList>
            <person name="Kono N."/>
            <person name="Arakawa K."/>
        </authorList>
    </citation>
    <scope>NUCLEOTIDE SEQUENCE [LARGE SCALE GENOMIC DNA]</scope>
</reference>
<evidence type="ECO:0000313" key="3">
    <source>
        <dbReference type="Proteomes" id="UP001054945"/>
    </source>
</evidence>
<comment type="caution">
    <text evidence="2">The sequence shown here is derived from an EMBL/GenBank/DDBJ whole genome shotgun (WGS) entry which is preliminary data.</text>
</comment>
<gene>
    <name evidence="2" type="ORF">CEXT_799851</name>
</gene>
<name>A0AAV4U024_CAEEX</name>
<proteinExistence type="predicted"/>
<protein>
    <submittedName>
        <fullName evidence="2">Uncharacterized protein</fullName>
    </submittedName>
</protein>
<organism evidence="2 3">
    <name type="scientific">Caerostris extrusa</name>
    <name type="common">Bark spider</name>
    <name type="synonym">Caerostris bankana</name>
    <dbReference type="NCBI Taxonomy" id="172846"/>
    <lineage>
        <taxon>Eukaryota</taxon>
        <taxon>Metazoa</taxon>
        <taxon>Ecdysozoa</taxon>
        <taxon>Arthropoda</taxon>
        <taxon>Chelicerata</taxon>
        <taxon>Arachnida</taxon>
        <taxon>Araneae</taxon>
        <taxon>Araneomorphae</taxon>
        <taxon>Entelegynae</taxon>
        <taxon>Araneoidea</taxon>
        <taxon>Araneidae</taxon>
        <taxon>Caerostris</taxon>
    </lineage>
</organism>
<evidence type="ECO:0000313" key="2">
    <source>
        <dbReference type="EMBL" id="GIY51110.1"/>
    </source>
</evidence>